<dbReference type="InterPro" id="IPR050661">
    <property type="entry name" value="BglG_antiterminators"/>
</dbReference>
<evidence type="ECO:0000313" key="4">
    <source>
        <dbReference type="EMBL" id="MEO1771936.1"/>
    </source>
</evidence>
<reference evidence="4 5" key="1">
    <citation type="submission" date="2024-02" db="EMBL/GenBank/DDBJ databases">
        <title>The Genome Sequence of Enterococcus sp. DIV0159.</title>
        <authorList>
            <person name="Earl A."/>
            <person name="Manson A."/>
            <person name="Gilmore M."/>
            <person name="Sanders J."/>
            <person name="Shea T."/>
            <person name="Howe W."/>
            <person name="Livny J."/>
            <person name="Cuomo C."/>
            <person name="Neafsey D."/>
            <person name="Birren B."/>
        </authorList>
    </citation>
    <scope>NUCLEOTIDE SEQUENCE [LARGE SCALE GENOMIC DNA]</scope>
    <source>
        <strain evidence="4 5">665A</strain>
    </source>
</reference>
<evidence type="ECO:0000256" key="2">
    <source>
        <dbReference type="ARBA" id="ARBA00023163"/>
    </source>
</evidence>
<evidence type="ECO:0000313" key="5">
    <source>
        <dbReference type="Proteomes" id="UP000664357"/>
    </source>
</evidence>
<protein>
    <recommendedName>
        <fullName evidence="3">Mga helix-turn-helix domain-containing protein</fullName>
    </recommendedName>
</protein>
<proteinExistence type="predicted"/>
<evidence type="ECO:0000259" key="3">
    <source>
        <dbReference type="Pfam" id="PF05043"/>
    </source>
</evidence>
<keyword evidence="2" id="KW-0804">Transcription</keyword>
<dbReference type="InterPro" id="IPR007737">
    <property type="entry name" value="Mga_HTH"/>
</dbReference>
<accession>A0ABV0ETH9</accession>
<keyword evidence="5" id="KW-1185">Reference proteome</keyword>
<name>A0ABV0ETH9_9ENTE</name>
<dbReference type="RefSeq" id="WP_207704491.1">
    <property type="nucleotide sequence ID" value="NZ_JAFREL020000003.1"/>
</dbReference>
<feature type="domain" description="Mga helix-turn-helix" evidence="3">
    <location>
        <begin position="74"/>
        <end position="159"/>
    </location>
</feature>
<dbReference type="PANTHER" id="PTHR30185:SF18">
    <property type="entry name" value="TRANSCRIPTIONAL REGULATOR MTLR"/>
    <property type="match status" value="1"/>
</dbReference>
<sequence length="509" mass="60032">MNLRCLLKRESQRKLLLIETLYYSKHPKTSDQLIQLLDCTPPALSRYIRSINQNEDPYYIHRENGLYSLMVAENATIDALISSLIRQSLSFKILEITLFEEFFTLQKLAKALHCSVATLQAHLTELENVIACWNLTIERKPYRLVGNEKAIRHLFYLLFFEKKTQKSELCYSNELFEKGDAVLRSLIENNQLNCSYAQYRRLRMMFFISLERIRHHHFFPQYFLSSLHVTPPDQKICREFDKELVKEFGISYTHEVMKESFWLLYCDLVLLGEQQKRHALFTNYFLSQQYANHYQLVEEFDDLLLEPLTSEKKSQLTDLLINQNLYHIDTKEYISLLRDGKQDYINLLENFHAHCVHKIRQLVMRFTTKYHCFQSEEFINSYVYQLIAAVPECLTGMKQYDEPVRLLIVASDPTTREGLLAQLIQSSVRGNYTISHSTFNYLDQTNYLEELNNHDLILRTSEIDLPPCSTPILAIESCPSIFKLHKLQHMVEKIYQKKNIRTNKSSGVL</sequence>
<dbReference type="Pfam" id="PF05043">
    <property type="entry name" value="Mga"/>
    <property type="match status" value="1"/>
</dbReference>
<dbReference type="EMBL" id="JAFREL020000003">
    <property type="protein sequence ID" value="MEO1771936.1"/>
    <property type="molecule type" value="Genomic_DNA"/>
</dbReference>
<dbReference type="Proteomes" id="UP000664357">
    <property type="component" value="Unassembled WGS sequence"/>
</dbReference>
<keyword evidence="1" id="KW-0805">Transcription regulation</keyword>
<comment type="caution">
    <text evidence="4">The sequence shown here is derived from an EMBL/GenBank/DDBJ whole genome shotgun (WGS) entry which is preliminary data.</text>
</comment>
<organism evidence="4 5">
    <name type="scientific">Candidatus Enterococcus ferrettii</name>
    <dbReference type="NCBI Taxonomy" id="2815324"/>
    <lineage>
        <taxon>Bacteria</taxon>
        <taxon>Bacillati</taxon>
        <taxon>Bacillota</taxon>
        <taxon>Bacilli</taxon>
        <taxon>Lactobacillales</taxon>
        <taxon>Enterococcaceae</taxon>
        <taxon>Enterococcus</taxon>
    </lineage>
</organism>
<evidence type="ECO:0000256" key="1">
    <source>
        <dbReference type="ARBA" id="ARBA00023015"/>
    </source>
</evidence>
<gene>
    <name evidence="4" type="ORF">JZO67_003918</name>
</gene>
<dbReference type="PANTHER" id="PTHR30185">
    <property type="entry name" value="CRYPTIC BETA-GLUCOSIDE BGL OPERON ANTITERMINATOR"/>
    <property type="match status" value="1"/>
</dbReference>